<reference evidence="6" key="1">
    <citation type="submission" date="2020-05" db="EMBL/GenBank/DDBJ databases">
        <authorList>
            <person name="Chiriac C."/>
            <person name="Salcher M."/>
            <person name="Ghai R."/>
            <person name="Kavagutti S V."/>
        </authorList>
    </citation>
    <scope>NUCLEOTIDE SEQUENCE</scope>
</reference>
<gene>
    <name evidence="3" type="ORF">UFOVP1075_8</name>
    <name evidence="4" type="ORF">UFOVP1312_64</name>
    <name evidence="5" type="ORF">UFOVP1426_58</name>
    <name evidence="6" type="ORF">UFOVP1522_29</name>
    <name evidence="2" type="ORF">UFOVP989_58</name>
</gene>
<dbReference type="EMBL" id="LR797263">
    <property type="protein sequence ID" value="CAB4198773.1"/>
    <property type="molecule type" value="Genomic_DNA"/>
</dbReference>
<dbReference type="EMBL" id="LR797370">
    <property type="protein sequence ID" value="CAB4210971.1"/>
    <property type="molecule type" value="Genomic_DNA"/>
</dbReference>
<sequence>MNTEQVYPDRTLSNIEGRLDQLTKEVNNLGETAGNLSNRLTVVLSPNDSPPSVLGIVGGNATQASAPQSETAYKLESLATQVNQITQNLQSITIRLEL</sequence>
<evidence type="ECO:0000313" key="4">
    <source>
        <dbReference type="EMBL" id="CAB4198773.1"/>
    </source>
</evidence>
<evidence type="ECO:0000313" key="5">
    <source>
        <dbReference type="EMBL" id="CAB4210971.1"/>
    </source>
</evidence>
<evidence type="ECO:0000256" key="1">
    <source>
        <dbReference type="SAM" id="Coils"/>
    </source>
</evidence>
<protein>
    <submittedName>
        <fullName evidence="6">Uncharacterized protein</fullName>
    </submittedName>
</protein>
<accession>A0A6J7XBC0</accession>
<feature type="coiled-coil region" evidence="1">
    <location>
        <begin position="12"/>
        <end position="39"/>
    </location>
</feature>
<dbReference type="EMBL" id="LR797011">
    <property type="protein sequence ID" value="CAB4180959.1"/>
    <property type="molecule type" value="Genomic_DNA"/>
</dbReference>
<dbReference type="EMBL" id="LR796938">
    <property type="protein sequence ID" value="CAB4176728.1"/>
    <property type="molecule type" value="Genomic_DNA"/>
</dbReference>
<dbReference type="EMBL" id="LR798372">
    <property type="protein sequence ID" value="CAB5227344.1"/>
    <property type="molecule type" value="Genomic_DNA"/>
</dbReference>
<evidence type="ECO:0000313" key="2">
    <source>
        <dbReference type="EMBL" id="CAB4176728.1"/>
    </source>
</evidence>
<evidence type="ECO:0000313" key="6">
    <source>
        <dbReference type="EMBL" id="CAB5227344.1"/>
    </source>
</evidence>
<name>A0A6J7XBC0_9CAUD</name>
<evidence type="ECO:0000313" key="3">
    <source>
        <dbReference type="EMBL" id="CAB4180959.1"/>
    </source>
</evidence>
<keyword evidence="1" id="KW-0175">Coiled coil</keyword>
<organism evidence="6">
    <name type="scientific">uncultured Caudovirales phage</name>
    <dbReference type="NCBI Taxonomy" id="2100421"/>
    <lineage>
        <taxon>Viruses</taxon>
        <taxon>Duplodnaviria</taxon>
        <taxon>Heunggongvirae</taxon>
        <taxon>Uroviricota</taxon>
        <taxon>Caudoviricetes</taxon>
        <taxon>Peduoviridae</taxon>
        <taxon>Maltschvirus</taxon>
        <taxon>Maltschvirus maltsch</taxon>
    </lineage>
</organism>
<proteinExistence type="predicted"/>